<sequence>MKPVESLVLPFIEVVEEPIEHLLQLDRIVVGITLEGEGWEGVLGSDIATALQEHRTPHPDPADGRRLPFYVWLRESGFEMVELPRLAFDCRVEVHRIGFVDEPMQRRITDYFSASHSQ</sequence>
<gene>
    <name evidence="1" type="ORF">Vbra_13415</name>
</gene>
<proteinExistence type="predicted"/>
<evidence type="ECO:0000313" key="2">
    <source>
        <dbReference type="Proteomes" id="UP000041254"/>
    </source>
</evidence>
<protein>
    <submittedName>
        <fullName evidence="1">Uncharacterized protein</fullName>
    </submittedName>
</protein>
<accession>A0A0G4EUC7</accession>
<organism evidence="1 2">
    <name type="scientific">Vitrella brassicaformis (strain CCMP3155)</name>
    <dbReference type="NCBI Taxonomy" id="1169540"/>
    <lineage>
        <taxon>Eukaryota</taxon>
        <taxon>Sar</taxon>
        <taxon>Alveolata</taxon>
        <taxon>Colpodellida</taxon>
        <taxon>Vitrellaceae</taxon>
        <taxon>Vitrella</taxon>
    </lineage>
</organism>
<name>A0A0G4EUC7_VITBC</name>
<evidence type="ECO:0000313" key="1">
    <source>
        <dbReference type="EMBL" id="CEM02028.1"/>
    </source>
</evidence>
<keyword evidence="2" id="KW-1185">Reference proteome</keyword>
<dbReference type="EMBL" id="CDMY01000316">
    <property type="protein sequence ID" value="CEM02028.1"/>
    <property type="molecule type" value="Genomic_DNA"/>
</dbReference>
<reference evidence="1 2" key="1">
    <citation type="submission" date="2014-11" db="EMBL/GenBank/DDBJ databases">
        <authorList>
            <person name="Zhu J."/>
            <person name="Qi W."/>
            <person name="Song R."/>
        </authorList>
    </citation>
    <scope>NUCLEOTIDE SEQUENCE [LARGE SCALE GENOMIC DNA]</scope>
</reference>
<dbReference type="InParanoid" id="A0A0G4EUC7"/>
<dbReference type="PhylomeDB" id="A0A0G4EUC7"/>
<dbReference type="Proteomes" id="UP000041254">
    <property type="component" value="Unassembled WGS sequence"/>
</dbReference>
<dbReference type="VEuPathDB" id="CryptoDB:Vbra_13415"/>
<dbReference type="AlphaFoldDB" id="A0A0G4EUC7"/>